<protein>
    <submittedName>
        <fullName evidence="1">Uncharacterized protein</fullName>
    </submittedName>
</protein>
<comment type="caution">
    <text evidence="1">The sequence shown here is derived from an EMBL/GenBank/DDBJ whole genome shotgun (WGS) entry which is preliminary data.</text>
</comment>
<reference evidence="1 2" key="1">
    <citation type="submission" date="2018-08" db="EMBL/GenBank/DDBJ databases">
        <title>A genome reference for cultivated species of the human gut microbiota.</title>
        <authorList>
            <person name="Zou Y."/>
            <person name="Xue W."/>
            <person name="Luo G."/>
        </authorList>
    </citation>
    <scope>NUCLEOTIDE SEQUENCE [LARGE SCALE GENOMIC DNA]</scope>
    <source>
        <strain evidence="1 2">OM06-4</strain>
    </source>
</reference>
<dbReference type="Proteomes" id="UP000261032">
    <property type="component" value="Unassembled WGS sequence"/>
</dbReference>
<evidence type="ECO:0000313" key="2">
    <source>
        <dbReference type="Proteomes" id="UP000261032"/>
    </source>
</evidence>
<proteinExistence type="predicted"/>
<accession>A0A3E3E9Y6</accession>
<dbReference type="EMBL" id="QUSL01000028">
    <property type="protein sequence ID" value="RGD81029.1"/>
    <property type="molecule type" value="Genomic_DNA"/>
</dbReference>
<sequence>MQNVYKCVYDYDDQQIDRLTKNGSSILGLFKVIVENERFVLMPVNHLNAKDRSVYFNEIEKVKMTLSTGAATRITINRATIYQIDLNIYFHDGSLFTLEFRSFRGVVSLIKKFAELHIYVYDPMNLLEIISMDDRWAIEKYFATNLEKIKKQFQVEEMRKKDRYVKA</sequence>
<dbReference type="AlphaFoldDB" id="A0A3E3E9Y6"/>
<gene>
    <name evidence="1" type="ORF">DXB93_14570</name>
</gene>
<name>A0A3E3E9Y6_9FIRM</name>
<dbReference type="RefSeq" id="WP_009008922.1">
    <property type="nucleotide sequence ID" value="NZ_CAXMZC010000001.1"/>
</dbReference>
<organism evidence="1 2">
    <name type="scientific">Thomasclavelia ramosa</name>
    <dbReference type="NCBI Taxonomy" id="1547"/>
    <lineage>
        <taxon>Bacteria</taxon>
        <taxon>Bacillati</taxon>
        <taxon>Bacillota</taxon>
        <taxon>Erysipelotrichia</taxon>
        <taxon>Erysipelotrichales</taxon>
        <taxon>Coprobacillaceae</taxon>
        <taxon>Thomasclavelia</taxon>
    </lineage>
</organism>
<evidence type="ECO:0000313" key="1">
    <source>
        <dbReference type="EMBL" id="RGD81029.1"/>
    </source>
</evidence>